<feature type="domain" description="ABC transporter" evidence="7">
    <location>
        <begin position="2"/>
        <end position="221"/>
    </location>
</feature>
<dbReference type="Pfam" id="PF00005">
    <property type="entry name" value="ABC_tran"/>
    <property type="match status" value="1"/>
</dbReference>
<dbReference type="InterPro" id="IPR017871">
    <property type="entry name" value="ABC_transporter-like_CS"/>
</dbReference>
<keyword evidence="3" id="KW-1003">Cell membrane</keyword>
<evidence type="ECO:0000256" key="6">
    <source>
        <dbReference type="ARBA" id="ARBA00022970"/>
    </source>
</evidence>
<protein>
    <submittedName>
        <fullName evidence="8">ATP-binding cassette domain-containing protein</fullName>
    </submittedName>
</protein>
<keyword evidence="2" id="KW-0813">Transport</keyword>
<organism evidence="8 9">
    <name type="scientific">Hydrogenophaga borbori</name>
    <dbReference type="NCBI Taxonomy" id="2294117"/>
    <lineage>
        <taxon>Bacteria</taxon>
        <taxon>Pseudomonadati</taxon>
        <taxon>Pseudomonadota</taxon>
        <taxon>Betaproteobacteria</taxon>
        <taxon>Burkholderiales</taxon>
        <taxon>Comamonadaceae</taxon>
        <taxon>Hydrogenophaga</taxon>
    </lineage>
</organism>
<dbReference type="InterPro" id="IPR003593">
    <property type="entry name" value="AAA+_ATPase"/>
</dbReference>
<dbReference type="InterPro" id="IPR003439">
    <property type="entry name" value="ABC_transporter-like_ATP-bd"/>
</dbReference>
<name>A0A372EH81_9BURK</name>
<evidence type="ECO:0000313" key="9">
    <source>
        <dbReference type="Proteomes" id="UP000261931"/>
    </source>
</evidence>
<keyword evidence="3" id="KW-0472">Membrane</keyword>
<dbReference type="SUPFAM" id="SSF52540">
    <property type="entry name" value="P-loop containing nucleoside triphosphate hydrolases"/>
    <property type="match status" value="1"/>
</dbReference>
<dbReference type="PANTHER" id="PTHR43820:SF2">
    <property type="entry name" value="ABC TRANSPORTER ATP-BINDING PROTEIN"/>
    <property type="match status" value="1"/>
</dbReference>
<reference evidence="8 9" key="1">
    <citation type="submission" date="2018-08" db="EMBL/GenBank/DDBJ databases">
        <title>Hydrogenophaga sp. LA-38 isolated from sludge.</title>
        <authorList>
            <person name="Im W.-T."/>
        </authorList>
    </citation>
    <scope>NUCLEOTIDE SEQUENCE [LARGE SCALE GENOMIC DNA]</scope>
    <source>
        <strain evidence="8 9">LA-38</strain>
    </source>
</reference>
<dbReference type="PROSITE" id="PS50893">
    <property type="entry name" value="ABC_TRANSPORTER_2"/>
    <property type="match status" value="1"/>
</dbReference>
<dbReference type="InterPro" id="IPR027417">
    <property type="entry name" value="P-loop_NTPase"/>
</dbReference>
<evidence type="ECO:0000256" key="4">
    <source>
        <dbReference type="ARBA" id="ARBA00022741"/>
    </source>
</evidence>
<keyword evidence="5 8" id="KW-0067">ATP-binding</keyword>
<evidence type="ECO:0000256" key="3">
    <source>
        <dbReference type="ARBA" id="ARBA00022475"/>
    </source>
</evidence>
<gene>
    <name evidence="8" type="ORF">DY262_15430</name>
</gene>
<evidence type="ECO:0000256" key="5">
    <source>
        <dbReference type="ARBA" id="ARBA00022840"/>
    </source>
</evidence>
<dbReference type="AlphaFoldDB" id="A0A372EH81"/>
<evidence type="ECO:0000313" key="8">
    <source>
        <dbReference type="EMBL" id="RFP77746.1"/>
    </source>
</evidence>
<evidence type="ECO:0000259" key="7">
    <source>
        <dbReference type="PROSITE" id="PS50893"/>
    </source>
</evidence>
<dbReference type="GO" id="GO:0016887">
    <property type="term" value="F:ATP hydrolysis activity"/>
    <property type="evidence" value="ECO:0007669"/>
    <property type="project" value="InterPro"/>
</dbReference>
<dbReference type="Gene3D" id="3.40.50.300">
    <property type="entry name" value="P-loop containing nucleotide triphosphate hydrolases"/>
    <property type="match status" value="1"/>
</dbReference>
<accession>A0A372EH81</accession>
<dbReference type="GO" id="GO:0015807">
    <property type="term" value="P:L-amino acid transport"/>
    <property type="evidence" value="ECO:0007669"/>
    <property type="project" value="TreeGrafter"/>
</dbReference>
<sequence length="221" mass="24168">MVCGYGDTMVVRGLSGRVRPGQVLGVLGRNGVGKTTLVRALAGQLPLREGRIHWQGRDLARVPAHARWGLGIALAPQENVVFGDLSVEENLWLHRRTRGLEAYEAYLDAFPRLRERRAQRAGSLSGGERKLLSFVRTLGAAAALSVLDEPTEGVQPENIQRMAACVAERRRQGAGFLIVEQNLSFLEAVANEVLVLDRGECVLEGAMAELGRERLEAHLTV</sequence>
<keyword evidence="6" id="KW-0029">Amino-acid transport</keyword>
<dbReference type="EMBL" id="QVLS01000010">
    <property type="protein sequence ID" value="RFP77746.1"/>
    <property type="molecule type" value="Genomic_DNA"/>
</dbReference>
<dbReference type="PROSITE" id="PS00211">
    <property type="entry name" value="ABC_TRANSPORTER_1"/>
    <property type="match status" value="1"/>
</dbReference>
<dbReference type="PANTHER" id="PTHR43820">
    <property type="entry name" value="HIGH-AFFINITY BRANCHED-CHAIN AMINO ACID TRANSPORT ATP-BINDING PROTEIN LIVF"/>
    <property type="match status" value="1"/>
</dbReference>
<keyword evidence="9" id="KW-1185">Reference proteome</keyword>
<dbReference type="GO" id="GO:0015658">
    <property type="term" value="F:branched-chain amino acid transmembrane transporter activity"/>
    <property type="evidence" value="ECO:0007669"/>
    <property type="project" value="TreeGrafter"/>
</dbReference>
<comment type="caution">
    <text evidence="8">The sequence shown here is derived from an EMBL/GenBank/DDBJ whole genome shotgun (WGS) entry which is preliminary data.</text>
</comment>
<dbReference type="SMART" id="SM00382">
    <property type="entry name" value="AAA"/>
    <property type="match status" value="1"/>
</dbReference>
<dbReference type="Proteomes" id="UP000261931">
    <property type="component" value="Unassembled WGS sequence"/>
</dbReference>
<keyword evidence="4" id="KW-0547">Nucleotide-binding</keyword>
<evidence type="ECO:0000256" key="2">
    <source>
        <dbReference type="ARBA" id="ARBA00022448"/>
    </source>
</evidence>
<dbReference type="InterPro" id="IPR052156">
    <property type="entry name" value="BCAA_Transport_ATP-bd_LivF"/>
</dbReference>
<comment type="similarity">
    <text evidence="1">Belongs to the ABC transporter superfamily.</text>
</comment>
<proteinExistence type="inferred from homology"/>
<dbReference type="GO" id="GO:0005524">
    <property type="term" value="F:ATP binding"/>
    <property type="evidence" value="ECO:0007669"/>
    <property type="project" value="UniProtKB-KW"/>
</dbReference>
<evidence type="ECO:0000256" key="1">
    <source>
        <dbReference type="ARBA" id="ARBA00005417"/>
    </source>
</evidence>